<evidence type="ECO:0008006" key="3">
    <source>
        <dbReference type="Google" id="ProtNLM"/>
    </source>
</evidence>
<dbReference type="SUPFAM" id="SSF53474">
    <property type="entry name" value="alpha/beta-Hydrolases"/>
    <property type="match status" value="1"/>
</dbReference>
<dbReference type="Proteomes" id="UP000317835">
    <property type="component" value="Plasmid pElP_2"/>
</dbReference>
<accession>A0A518HEU7</accession>
<name>A0A518HEU7_9BACT</name>
<evidence type="ECO:0000313" key="2">
    <source>
        <dbReference type="Proteomes" id="UP000317835"/>
    </source>
</evidence>
<proteinExistence type="predicted"/>
<gene>
    <name evidence="1" type="ORF">ElP_73450</name>
</gene>
<sequence length="365" mass="38262">MDLRSAHAIRVATAPLVVAACLAFGPARPDLALAGPATDAAGPWARTGSLLYPGPVVPADVAGAAPVAPPPGRRGDFWVIRTAEAPQVMGSDPWPHLQAYRLDSLGLLAPADPGALLTQAAGRPVVIMVQGNLVCGMLAVNTTLKAWQWLDGAGAIPRDALVVLFDWPSGRALLDPARDLNEKSRRAFVAGYHLARLLQAFPPGARACLIGHSEGGRVVPAALHLIGGGALNSQSLDPPIGLPGPRPPLRLRAVLISGAIDHHWLGPGRRLGRALPATEAVLGLYNPCDRVLAPYPLLPRTGHRPAMGSVGLLPRDGRRLGPLRARYAGFDLRPYVGGYHSLLVALAHPPVASLIAPYTWAVPLP</sequence>
<dbReference type="OrthoDB" id="214440at2"/>
<dbReference type="PROSITE" id="PS51257">
    <property type="entry name" value="PROKAR_LIPOPROTEIN"/>
    <property type="match status" value="1"/>
</dbReference>
<reference evidence="1 2" key="1">
    <citation type="submission" date="2019-02" db="EMBL/GenBank/DDBJ databases">
        <title>Deep-cultivation of Planctomycetes and their phenomic and genomic characterization uncovers novel biology.</title>
        <authorList>
            <person name="Wiegand S."/>
            <person name="Jogler M."/>
            <person name="Boedeker C."/>
            <person name="Pinto D."/>
            <person name="Vollmers J."/>
            <person name="Rivas-Marin E."/>
            <person name="Kohn T."/>
            <person name="Peeters S.H."/>
            <person name="Heuer A."/>
            <person name="Rast P."/>
            <person name="Oberbeckmann S."/>
            <person name="Bunk B."/>
            <person name="Jeske O."/>
            <person name="Meyerdierks A."/>
            <person name="Storesund J.E."/>
            <person name="Kallscheuer N."/>
            <person name="Luecker S."/>
            <person name="Lage O.M."/>
            <person name="Pohl T."/>
            <person name="Merkel B.J."/>
            <person name="Hornburger P."/>
            <person name="Mueller R.-W."/>
            <person name="Bruemmer F."/>
            <person name="Labrenz M."/>
            <person name="Spormann A.M."/>
            <person name="Op den Camp H."/>
            <person name="Overmann J."/>
            <person name="Amann R."/>
            <person name="Jetten M.S.M."/>
            <person name="Mascher T."/>
            <person name="Medema M.H."/>
            <person name="Devos D.P."/>
            <person name="Kaster A.-K."/>
            <person name="Ovreas L."/>
            <person name="Rohde M."/>
            <person name="Galperin M.Y."/>
            <person name="Jogler C."/>
        </authorList>
    </citation>
    <scope>NUCLEOTIDE SEQUENCE [LARGE SCALE GENOMIC DNA]</scope>
    <source>
        <strain evidence="1 2">ElP</strain>
        <plasmid evidence="2">pelp_2</plasmid>
    </source>
</reference>
<organism evidence="1 2">
    <name type="scientific">Tautonia plasticadhaerens</name>
    <dbReference type="NCBI Taxonomy" id="2527974"/>
    <lineage>
        <taxon>Bacteria</taxon>
        <taxon>Pseudomonadati</taxon>
        <taxon>Planctomycetota</taxon>
        <taxon>Planctomycetia</taxon>
        <taxon>Isosphaerales</taxon>
        <taxon>Isosphaeraceae</taxon>
        <taxon>Tautonia</taxon>
    </lineage>
</organism>
<evidence type="ECO:0000313" key="1">
    <source>
        <dbReference type="EMBL" id="QDV39379.1"/>
    </source>
</evidence>
<dbReference type="InterPro" id="IPR029058">
    <property type="entry name" value="AB_hydrolase_fold"/>
</dbReference>
<keyword evidence="2" id="KW-1185">Reference proteome</keyword>
<dbReference type="AlphaFoldDB" id="A0A518HEU7"/>
<keyword evidence="1" id="KW-0614">Plasmid</keyword>
<geneLocation type="plasmid" evidence="2">
    <name>pelp_2</name>
</geneLocation>
<protein>
    <recommendedName>
        <fullName evidence="3">Alpha/beta hydrolase family protein</fullName>
    </recommendedName>
</protein>
<dbReference type="RefSeq" id="WP_145279610.1">
    <property type="nucleotide sequence ID" value="NZ_CP036428.1"/>
</dbReference>
<dbReference type="EMBL" id="CP036428">
    <property type="protein sequence ID" value="QDV39379.1"/>
    <property type="molecule type" value="Genomic_DNA"/>
</dbReference>
<dbReference type="KEGG" id="tpla:ElP_73450"/>